<evidence type="ECO:0000256" key="1">
    <source>
        <dbReference type="ARBA" id="ARBA00012524"/>
    </source>
</evidence>
<gene>
    <name evidence="6" type="primary">citX</name>
    <name evidence="6" type="ORF">DAQ1742_02103</name>
</gene>
<protein>
    <recommendedName>
        <fullName evidence="2">Apo-citrate lyase phosphoribosyl-dephospho-CoA transferase</fullName>
        <ecNumber evidence="1">2.7.7.61</ecNumber>
    </recommendedName>
</protein>
<dbReference type="GO" id="GO:0016829">
    <property type="term" value="F:lyase activity"/>
    <property type="evidence" value="ECO:0007669"/>
    <property type="project" value="UniProtKB-KW"/>
</dbReference>
<proteinExistence type="predicted"/>
<name>A0A375AAL3_9GAMM</name>
<evidence type="ECO:0000256" key="4">
    <source>
        <dbReference type="ARBA" id="ARBA00022695"/>
    </source>
</evidence>
<comment type="catalytic activity">
    <reaction evidence="5">
        <text>apo-[citrate lyase ACP] + 2'-(5''-triphospho-alpha-D-ribosyl)-3'-dephospho-CoA = holo-[citrate lyase ACP] + diphosphate</text>
        <dbReference type="Rhea" id="RHEA:16333"/>
        <dbReference type="Rhea" id="RHEA-COMP:10157"/>
        <dbReference type="Rhea" id="RHEA-COMP:10158"/>
        <dbReference type="ChEBI" id="CHEBI:29999"/>
        <dbReference type="ChEBI" id="CHEBI:33019"/>
        <dbReference type="ChEBI" id="CHEBI:61378"/>
        <dbReference type="ChEBI" id="CHEBI:82683"/>
        <dbReference type="EC" id="2.7.7.61"/>
    </reaction>
</comment>
<keyword evidence="7" id="KW-1185">Reference proteome</keyword>
<sequence length="181" mass="19951">MSETILTESPVQAGLTAVLAAKEQRHARQQTLLTRYGQTVVSLTLVTPGPVKDTPLYRQAMVQALSALDDLCRARGWAVREQQLHWLATGAEALWVVEKDALSVKAALIAVEEQHPLGRLWDFDVLGPQTGVVSRTLLAHGPRRCLLCDEAAHACARSRRHPLPEVLAAIEERLHGWFDGL</sequence>
<evidence type="ECO:0000256" key="2">
    <source>
        <dbReference type="ARBA" id="ARBA00016314"/>
    </source>
</evidence>
<evidence type="ECO:0000256" key="3">
    <source>
        <dbReference type="ARBA" id="ARBA00022679"/>
    </source>
</evidence>
<evidence type="ECO:0000313" key="6">
    <source>
        <dbReference type="EMBL" id="SLM63017.1"/>
    </source>
</evidence>
<dbReference type="AlphaFoldDB" id="A0A375AAL3"/>
<evidence type="ECO:0000256" key="5">
    <source>
        <dbReference type="ARBA" id="ARBA00048574"/>
    </source>
</evidence>
<dbReference type="InterPro" id="IPR005551">
    <property type="entry name" value="CitX"/>
</dbReference>
<dbReference type="KEGG" id="daq:DAQ1742_02103"/>
<dbReference type="EMBL" id="LT615367">
    <property type="protein sequence ID" value="SLM63017.1"/>
    <property type="molecule type" value="Genomic_DNA"/>
</dbReference>
<dbReference type="Proteomes" id="UP000294820">
    <property type="component" value="Chromosome 1"/>
</dbReference>
<dbReference type="NCBIfam" id="TIGR03124">
    <property type="entry name" value="citrate_citX"/>
    <property type="match status" value="1"/>
</dbReference>
<dbReference type="GO" id="GO:0050519">
    <property type="term" value="F:holo-citrate lyase synthase activity"/>
    <property type="evidence" value="ECO:0007669"/>
    <property type="project" value="UniProtKB-EC"/>
</dbReference>
<dbReference type="EC" id="2.7.7.61" evidence="1"/>
<dbReference type="RefSeq" id="WP_067486410.1">
    <property type="nucleotide sequence ID" value="NZ_LT615367.1"/>
</dbReference>
<accession>A0A375AAL3</accession>
<evidence type="ECO:0000313" key="7">
    <source>
        <dbReference type="Proteomes" id="UP000294820"/>
    </source>
</evidence>
<keyword evidence="3 6" id="KW-0808">Transferase</keyword>
<organism evidence="6 7">
    <name type="scientific">Dickeya aquatica</name>
    <dbReference type="NCBI Taxonomy" id="1401087"/>
    <lineage>
        <taxon>Bacteria</taxon>
        <taxon>Pseudomonadati</taxon>
        <taxon>Pseudomonadota</taxon>
        <taxon>Gammaproteobacteria</taxon>
        <taxon>Enterobacterales</taxon>
        <taxon>Pectobacteriaceae</taxon>
        <taxon>Dickeya</taxon>
    </lineage>
</organism>
<dbReference type="GO" id="GO:0051191">
    <property type="term" value="P:prosthetic group biosynthetic process"/>
    <property type="evidence" value="ECO:0007669"/>
    <property type="project" value="InterPro"/>
</dbReference>
<dbReference type="Pfam" id="PF03802">
    <property type="entry name" value="CitX"/>
    <property type="match status" value="1"/>
</dbReference>
<keyword evidence="6" id="KW-0456">Lyase</keyword>
<reference evidence="6 7" key="1">
    <citation type="submission" date="2016-09" db="EMBL/GenBank/DDBJ databases">
        <authorList>
            <person name="Reverchon S."/>
            <person name="Nasser W."/>
            <person name="Leonard S."/>
            <person name="Brochier C."/>
            <person name="Duprey A."/>
        </authorList>
    </citation>
    <scope>NUCLEOTIDE SEQUENCE [LARGE SCALE GENOMIC DNA]</scope>
    <source>
        <strain evidence="6 7">174/2</strain>
    </source>
</reference>
<keyword evidence="4 6" id="KW-0548">Nucleotidyltransferase</keyword>